<keyword evidence="3" id="KW-1185">Reference proteome</keyword>
<dbReference type="Proteomes" id="UP000033188">
    <property type="component" value="Chromosome 3"/>
</dbReference>
<proteinExistence type="predicted"/>
<sequence length="67" mass="7633">MESAMPNSGVSQGQEHTLPEDSIVNSIERLHNRGERDCQRIQPVGYGAYKKRKCKDVVEGMKRRAFI</sequence>
<dbReference type="VEuPathDB" id="PiroplasmaDB:BBBOND_0303900"/>
<reference evidence="3" key="1">
    <citation type="journal article" date="2014" name="Nucleic Acids Res.">
        <title>The evolutionary dynamics of variant antigen genes in Babesia reveal a history of genomic innovation underlying host-parasite interaction.</title>
        <authorList>
            <person name="Jackson A.P."/>
            <person name="Otto T.D."/>
            <person name="Darby A."/>
            <person name="Ramaprasad A."/>
            <person name="Xia D."/>
            <person name="Echaide I.E."/>
            <person name="Farber M."/>
            <person name="Gahlot S."/>
            <person name="Gamble J."/>
            <person name="Gupta D."/>
            <person name="Gupta Y."/>
            <person name="Jackson L."/>
            <person name="Malandrin L."/>
            <person name="Malas T.B."/>
            <person name="Moussa E."/>
            <person name="Nair M."/>
            <person name="Reid A.J."/>
            <person name="Sanders M."/>
            <person name="Sharma J."/>
            <person name="Tracey A."/>
            <person name="Quail M.A."/>
            <person name="Weir W."/>
            <person name="Wastling J.M."/>
            <person name="Hall N."/>
            <person name="Willadsen P."/>
            <person name="Lingelbach K."/>
            <person name="Shiels B."/>
            <person name="Tait A."/>
            <person name="Berriman M."/>
            <person name="Allred D.R."/>
            <person name="Pain A."/>
        </authorList>
    </citation>
    <scope>NUCLEOTIDE SEQUENCE [LARGE SCALE GENOMIC DNA]</scope>
    <source>
        <strain evidence="3">Bond</strain>
    </source>
</reference>
<name>A0A061D700_BABBI</name>
<evidence type="ECO:0000313" key="3">
    <source>
        <dbReference type="Proteomes" id="UP000033188"/>
    </source>
</evidence>
<dbReference type="GeneID" id="24565027"/>
<organism evidence="2 3">
    <name type="scientific">Babesia bigemina</name>
    <dbReference type="NCBI Taxonomy" id="5866"/>
    <lineage>
        <taxon>Eukaryota</taxon>
        <taxon>Sar</taxon>
        <taxon>Alveolata</taxon>
        <taxon>Apicomplexa</taxon>
        <taxon>Aconoidasida</taxon>
        <taxon>Piroplasmida</taxon>
        <taxon>Babesiidae</taxon>
        <taxon>Babesia</taxon>
    </lineage>
</organism>
<dbReference type="KEGG" id="bbig:BBBOND_0303900"/>
<evidence type="ECO:0000313" key="2">
    <source>
        <dbReference type="EMBL" id="CDR96486.1"/>
    </source>
</evidence>
<accession>A0A061D700</accession>
<evidence type="ECO:0000256" key="1">
    <source>
        <dbReference type="SAM" id="MobiDB-lite"/>
    </source>
</evidence>
<protein>
    <submittedName>
        <fullName evidence="2">Uncharacterized protein</fullName>
    </submittedName>
</protein>
<feature type="compositionally biased region" description="Polar residues" evidence="1">
    <location>
        <begin position="1"/>
        <end position="15"/>
    </location>
</feature>
<dbReference type="EMBL" id="LK391709">
    <property type="protein sequence ID" value="CDR96486.1"/>
    <property type="molecule type" value="Genomic_DNA"/>
</dbReference>
<dbReference type="AlphaFoldDB" id="A0A061D700"/>
<dbReference type="RefSeq" id="XP_012768672.1">
    <property type="nucleotide sequence ID" value="XM_012913218.1"/>
</dbReference>
<feature type="region of interest" description="Disordered" evidence="1">
    <location>
        <begin position="1"/>
        <end position="22"/>
    </location>
</feature>
<gene>
    <name evidence="2" type="ORF">BBBOND_0303900</name>
</gene>